<name>A0A085MEJ4_9BILA</name>
<evidence type="ECO:0000256" key="11">
    <source>
        <dbReference type="ARBA" id="ARBA00022796"/>
    </source>
</evidence>
<keyword evidence="9" id="KW-0677">Repeat</keyword>
<keyword evidence="11" id="KW-0187">Copper transport</keyword>
<dbReference type="PANTHER" id="PTHR46594:SF4">
    <property type="entry name" value="P-TYPE CATION-TRANSPORTING ATPASE"/>
    <property type="match status" value="1"/>
</dbReference>
<dbReference type="FunFam" id="3.30.70.100:FF:000001">
    <property type="entry name" value="ATPase copper transporting beta"/>
    <property type="match status" value="2"/>
</dbReference>
<dbReference type="Gene3D" id="3.40.1110.10">
    <property type="entry name" value="Calcium-transporting ATPase, cytoplasmic domain N"/>
    <property type="match status" value="1"/>
</dbReference>
<dbReference type="InterPro" id="IPR027256">
    <property type="entry name" value="P-typ_ATPase_IB"/>
</dbReference>
<dbReference type="GO" id="GO:0005886">
    <property type="term" value="C:plasma membrane"/>
    <property type="evidence" value="ECO:0007669"/>
    <property type="project" value="UniProtKB-SubCell"/>
</dbReference>
<dbReference type="NCBIfam" id="TIGR01494">
    <property type="entry name" value="ATPase_P-type"/>
    <property type="match status" value="1"/>
</dbReference>
<dbReference type="SUPFAM" id="SSF81660">
    <property type="entry name" value="Metal cation-transporting ATPase, ATP-binding domain N"/>
    <property type="match status" value="1"/>
</dbReference>
<evidence type="ECO:0000256" key="5">
    <source>
        <dbReference type="ARBA" id="ARBA00022475"/>
    </source>
</evidence>
<evidence type="ECO:0000256" key="18">
    <source>
        <dbReference type="ARBA" id="ARBA00023136"/>
    </source>
</evidence>
<dbReference type="InterPro" id="IPR023299">
    <property type="entry name" value="ATPase_P-typ_cyto_dom_N"/>
</dbReference>
<feature type="transmembrane region" description="Helical" evidence="19">
    <location>
        <begin position="463"/>
        <end position="488"/>
    </location>
</feature>
<dbReference type="InterPro" id="IPR036163">
    <property type="entry name" value="HMA_dom_sf"/>
</dbReference>
<feature type="transmembrane region" description="Helical" evidence="19">
    <location>
        <begin position="494"/>
        <end position="516"/>
    </location>
</feature>
<keyword evidence="7 19" id="KW-0812">Transmembrane</keyword>
<dbReference type="SUPFAM" id="SSF56784">
    <property type="entry name" value="HAD-like"/>
    <property type="match status" value="1"/>
</dbReference>
<feature type="domain" description="HMA" evidence="21">
    <location>
        <begin position="4"/>
        <end position="70"/>
    </location>
</feature>
<keyword evidence="4" id="KW-0813">Transport</keyword>
<dbReference type="SUPFAM" id="SSF55008">
    <property type="entry name" value="HMA, heavy metal-associated domain"/>
    <property type="match status" value="4"/>
</dbReference>
<protein>
    <recommendedName>
        <fullName evidence="3">P-type Cu(+) transporter</fullName>
        <ecNumber evidence="3">7.2.2.8</ecNumber>
    </recommendedName>
</protein>
<feature type="transmembrane region" description="Helical" evidence="19">
    <location>
        <begin position="721"/>
        <end position="745"/>
    </location>
</feature>
<dbReference type="FunFam" id="3.40.50.1000:FF:000144">
    <property type="entry name" value="copper-transporting ATPase 1 isoform X2"/>
    <property type="match status" value="1"/>
</dbReference>
<dbReference type="SUPFAM" id="SSF81653">
    <property type="entry name" value="Calcium ATPase, transduction domain A"/>
    <property type="match status" value="1"/>
</dbReference>
<dbReference type="Pfam" id="PF00122">
    <property type="entry name" value="E1-E2_ATPase"/>
    <property type="match status" value="1"/>
</dbReference>
<dbReference type="SFLD" id="SFLDF00027">
    <property type="entry name" value="p-type_atpase"/>
    <property type="match status" value="1"/>
</dbReference>
<dbReference type="NCBIfam" id="TIGR00003">
    <property type="entry name" value="copper ion binding protein"/>
    <property type="match status" value="2"/>
</dbReference>
<dbReference type="Pfam" id="PF00702">
    <property type="entry name" value="Hydrolase"/>
    <property type="match status" value="1"/>
</dbReference>
<dbReference type="InterPro" id="IPR059000">
    <property type="entry name" value="ATPase_P-type_domA"/>
</dbReference>
<dbReference type="Proteomes" id="UP000030764">
    <property type="component" value="Unassembled WGS sequence"/>
</dbReference>
<reference evidence="22 23" key="1">
    <citation type="journal article" date="2014" name="Nat. Genet.">
        <title>Genome and transcriptome of the porcine whipworm Trichuris suis.</title>
        <authorList>
            <person name="Jex A.R."/>
            <person name="Nejsum P."/>
            <person name="Schwarz E.M."/>
            <person name="Hu L."/>
            <person name="Young N.D."/>
            <person name="Hall R.S."/>
            <person name="Korhonen P.K."/>
            <person name="Liao S."/>
            <person name="Thamsborg S."/>
            <person name="Xia J."/>
            <person name="Xu P."/>
            <person name="Wang S."/>
            <person name="Scheerlinck J.P."/>
            <person name="Hofmann A."/>
            <person name="Sternberg P.W."/>
            <person name="Wang J."/>
            <person name="Gasser R.B."/>
        </authorList>
    </citation>
    <scope>NUCLEOTIDE SEQUENCE [LARGE SCALE GENOMIC DNA]</scope>
    <source>
        <strain evidence="22">DCEP-RM93M</strain>
    </source>
</reference>
<feature type="domain" description="HMA" evidence="21">
    <location>
        <begin position="221"/>
        <end position="287"/>
    </location>
</feature>
<dbReference type="PANTHER" id="PTHR46594">
    <property type="entry name" value="P-TYPE CATION-TRANSPORTING ATPASE"/>
    <property type="match status" value="1"/>
</dbReference>
<dbReference type="InterPro" id="IPR017969">
    <property type="entry name" value="Heavy-metal-associated_CS"/>
</dbReference>
<accession>A0A085MEJ4</accession>
<dbReference type="Gene3D" id="3.30.70.100">
    <property type="match status" value="4"/>
</dbReference>
<dbReference type="GO" id="GO:0005802">
    <property type="term" value="C:trans-Golgi network"/>
    <property type="evidence" value="ECO:0007669"/>
    <property type="project" value="UniProtKB-ARBA"/>
</dbReference>
<dbReference type="GO" id="GO:0005507">
    <property type="term" value="F:copper ion binding"/>
    <property type="evidence" value="ECO:0007669"/>
    <property type="project" value="InterPro"/>
</dbReference>
<dbReference type="InterPro" id="IPR018303">
    <property type="entry name" value="ATPase_P-typ_P_site"/>
</dbReference>
<dbReference type="FunFam" id="2.70.150.10:FF:000002">
    <property type="entry name" value="Copper-transporting ATPase 1, putative"/>
    <property type="match status" value="1"/>
</dbReference>
<dbReference type="PRINTS" id="PR00942">
    <property type="entry name" value="CUATPASEI"/>
</dbReference>
<dbReference type="EC" id="7.2.2.8" evidence="3"/>
<evidence type="ECO:0000256" key="10">
    <source>
        <dbReference type="ARBA" id="ARBA00022741"/>
    </source>
</evidence>
<keyword evidence="17" id="KW-0406">Ion transport</keyword>
<evidence type="ECO:0000256" key="8">
    <source>
        <dbReference type="ARBA" id="ARBA00022723"/>
    </source>
</evidence>
<dbReference type="PRINTS" id="PR00119">
    <property type="entry name" value="CATATPASE"/>
</dbReference>
<dbReference type="SFLD" id="SFLDS00003">
    <property type="entry name" value="Haloacid_Dehalogenase"/>
    <property type="match status" value="1"/>
</dbReference>
<dbReference type="InterPro" id="IPR036412">
    <property type="entry name" value="HAD-like_sf"/>
</dbReference>
<keyword evidence="14" id="KW-1278">Translocase</keyword>
<feature type="transmembrane region" description="Helical" evidence="19">
    <location>
        <begin position="1141"/>
        <end position="1159"/>
    </location>
</feature>
<dbReference type="NCBIfam" id="TIGR01525">
    <property type="entry name" value="ATPase-IB_hvy"/>
    <property type="match status" value="1"/>
</dbReference>
<dbReference type="CDD" id="cd02094">
    <property type="entry name" value="P-type_ATPase_Cu-like"/>
    <property type="match status" value="1"/>
</dbReference>
<dbReference type="AlphaFoldDB" id="A0A085MEJ4"/>
<evidence type="ECO:0000256" key="9">
    <source>
        <dbReference type="ARBA" id="ARBA00022737"/>
    </source>
</evidence>
<comment type="subcellular location">
    <subcellularLocation>
        <location evidence="2">Cell membrane</location>
        <topology evidence="2">Multi-pass membrane protein</topology>
    </subcellularLocation>
    <subcellularLocation>
        <location evidence="1">Golgi apparatus</location>
        <location evidence="1">trans-Golgi network membrane</location>
        <topology evidence="1">Multi-pass membrane protein</topology>
    </subcellularLocation>
    <subcellularLocation>
        <location evidence="19">Membrane</location>
    </subcellularLocation>
</comment>
<evidence type="ECO:0000256" key="12">
    <source>
        <dbReference type="ARBA" id="ARBA00022840"/>
    </source>
</evidence>
<feature type="transmembrane region" description="Helical" evidence="19">
    <location>
        <begin position="1109"/>
        <end position="1129"/>
    </location>
</feature>
<dbReference type="GO" id="GO:0016887">
    <property type="term" value="F:ATP hydrolysis activity"/>
    <property type="evidence" value="ECO:0007669"/>
    <property type="project" value="InterPro"/>
</dbReference>
<dbReference type="PROSITE" id="PS01047">
    <property type="entry name" value="HMA_1"/>
    <property type="match status" value="3"/>
</dbReference>
<keyword evidence="13" id="KW-0460">Magnesium</keyword>
<evidence type="ECO:0000256" key="13">
    <source>
        <dbReference type="ARBA" id="ARBA00022842"/>
    </source>
</evidence>
<dbReference type="InterPro" id="IPR023214">
    <property type="entry name" value="HAD_sf"/>
</dbReference>
<evidence type="ECO:0000256" key="20">
    <source>
        <dbReference type="SAM" id="MobiDB-lite"/>
    </source>
</evidence>
<dbReference type="InterPro" id="IPR001757">
    <property type="entry name" value="P_typ_ATPase"/>
</dbReference>
<evidence type="ECO:0000313" key="23">
    <source>
        <dbReference type="Proteomes" id="UP000030764"/>
    </source>
</evidence>
<feature type="transmembrane region" description="Helical" evidence="19">
    <location>
        <begin position="387"/>
        <end position="408"/>
    </location>
</feature>
<dbReference type="PROSITE" id="PS50846">
    <property type="entry name" value="HMA_2"/>
    <property type="match status" value="4"/>
</dbReference>
<keyword evidence="6" id="KW-0597">Phosphoprotein</keyword>
<evidence type="ECO:0000313" key="22">
    <source>
        <dbReference type="EMBL" id="KFD55640.1"/>
    </source>
</evidence>
<evidence type="ECO:0000256" key="19">
    <source>
        <dbReference type="RuleBase" id="RU362081"/>
    </source>
</evidence>
<comment type="similarity">
    <text evidence="19">Belongs to the cation transport ATPase (P-type) (TC 3.A.3) family. Type IB subfamily.</text>
</comment>
<feature type="domain" description="HMA" evidence="21">
    <location>
        <begin position="297"/>
        <end position="363"/>
    </location>
</feature>
<dbReference type="PROSITE" id="PS00154">
    <property type="entry name" value="ATPASE_E1_E2"/>
    <property type="match status" value="1"/>
</dbReference>
<keyword evidence="23" id="KW-1185">Reference proteome</keyword>
<dbReference type="GO" id="GO:0005524">
    <property type="term" value="F:ATP binding"/>
    <property type="evidence" value="ECO:0007669"/>
    <property type="project" value="UniProtKB-UniRule"/>
</dbReference>
<evidence type="ECO:0000256" key="2">
    <source>
        <dbReference type="ARBA" id="ARBA00004651"/>
    </source>
</evidence>
<feature type="region of interest" description="Disordered" evidence="20">
    <location>
        <begin position="1217"/>
        <end position="1248"/>
    </location>
</feature>
<evidence type="ECO:0000256" key="4">
    <source>
        <dbReference type="ARBA" id="ARBA00022448"/>
    </source>
</evidence>
<dbReference type="Gene3D" id="3.40.50.1000">
    <property type="entry name" value="HAD superfamily/HAD-like"/>
    <property type="match status" value="1"/>
</dbReference>
<dbReference type="CDD" id="cd00371">
    <property type="entry name" value="HMA"/>
    <property type="match status" value="4"/>
</dbReference>
<keyword evidence="12 19" id="KW-0067">ATP-binding</keyword>
<evidence type="ECO:0000256" key="15">
    <source>
        <dbReference type="ARBA" id="ARBA00022989"/>
    </source>
</evidence>
<dbReference type="Gene3D" id="1.20.1110.10">
    <property type="entry name" value="Calcium-transporting ATPase, transmembrane domain"/>
    <property type="match status" value="1"/>
</dbReference>
<dbReference type="InterPro" id="IPR008250">
    <property type="entry name" value="ATPase_P-typ_transduc_dom_A_sf"/>
</dbReference>
<dbReference type="GO" id="GO:0140581">
    <property type="term" value="F:P-type monovalent copper transporter activity"/>
    <property type="evidence" value="ECO:0007669"/>
    <property type="project" value="UniProtKB-EC"/>
</dbReference>
<keyword evidence="5" id="KW-1003">Cell membrane</keyword>
<proteinExistence type="inferred from homology"/>
<dbReference type="Pfam" id="PF00403">
    <property type="entry name" value="HMA"/>
    <property type="match status" value="4"/>
</dbReference>
<dbReference type="Gene3D" id="2.70.150.10">
    <property type="entry name" value="Calcium-transporting ATPase, cytoplasmic transduction domain A"/>
    <property type="match status" value="1"/>
</dbReference>
<keyword evidence="18 19" id="KW-0472">Membrane</keyword>
<evidence type="ECO:0000256" key="7">
    <source>
        <dbReference type="ARBA" id="ARBA00022692"/>
    </source>
</evidence>
<evidence type="ECO:0000256" key="17">
    <source>
        <dbReference type="ARBA" id="ARBA00023065"/>
    </source>
</evidence>
<evidence type="ECO:0000256" key="6">
    <source>
        <dbReference type="ARBA" id="ARBA00022553"/>
    </source>
</evidence>
<keyword evidence="16" id="KW-0186">Copper</keyword>
<evidence type="ECO:0000256" key="16">
    <source>
        <dbReference type="ARBA" id="ARBA00023008"/>
    </source>
</evidence>
<feature type="domain" description="HMA" evidence="21">
    <location>
        <begin position="86"/>
        <end position="152"/>
    </location>
</feature>
<evidence type="ECO:0000256" key="1">
    <source>
        <dbReference type="ARBA" id="ARBA00004166"/>
    </source>
</evidence>
<keyword evidence="8 19" id="KW-0479">Metal-binding</keyword>
<dbReference type="EMBL" id="KL363198">
    <property type="protein sequence ID" value="KFD55640.1"/>
    <property type="molecule type" value="Genomic_DNA"/>
</dbReference>
<evidence type="ECO:0000256" key="3">
    <source>
        <dbReference type="ARBA" id="ARBA00012517"/>
    </source>
</evidence>
<evidence type="ECO:0000259" key="21">
    <source>
        <dbReference type="PROSITE" id="PS50846"/>
    </source>
</evidence>
<keyword evidence="15 19" id="KW-1133">Transmembrane helix</keyword>
<dbReference type="InterPro" id="IPR006122">
    <property type="entry name" value="HMA_Cu_ion-bd"/>
</dbReference>
<feature type="transmembrane region" description="Helical" evidence="19">
    <location>
        <begin position="659"/>
        <end position="681"/>
    </location>
</feature>
<organism evidence="22 23">
    <name type="scientific">Trichuris suis</name>
    <name type="common">pig whipworm</name>
    <dbReference type="NCBI Taxonomy" id="68888"/>
    <lineage>
        <taxon>Eukaryota</taxon>
        <taxon>Metazoa</taxon>
        <taxon>Ecdysozoa</taxon>
        <taxon>Nematoda</taxon>
        <taxon>Enoplea</taxon>
        <taxon>Dorylaimia</taxon>
        <taxon>Trichinellida</taxon>
        <taxon>Trichuridae</taxon>
        <taxon>Trichuris</taxon>
    </lineage>
</organism>
<keyword evidence="10 19" id="KW-0547">Nucleotide-binding</keyword>
<gene>
    <name evidence="22" type="ORF">M513_03388</name>
</gene>
<sequence length="1248" mass="135610">MKTEEIRLRVDGMNCHSCGFAVQSSLRKLNGVRDVLVNVLEQSVIVECDMDSQTGSSLINAVQEIGFVAQLIETKTEHGTDANELEICKLSVYGMTCQSCEAHLEKTITSRFPVTYAKFDASSQSGVIKYPKEKCNPQEIAKAITDMGFDAFVLHKESSKADCTDVVFRQPDKDGREASVPPVKKVVLRKASKEPTGKEDIAMSDFAPRLMRHNSALQEYDRCTIAIQGMTCASCVAHIEKTVMKVDGVKRVLVALIAGKAEVIYDAFVVLPNQIALRIEDMGFNAQVVEESQPARRKLELSISGMTCSACVNRIESTVLYIRGVESAHVSLATSVGSFTFDPAKTSARSIMQAIEQLGFHCELLAKDNKTNALSYANEIRRWKRSFLISLIFGVPVMIIMIYFHWILHTMDVPENQWHVIPGVSVDNLLLFILCTPVQVTQCIFGGRYFYVKSYKAVRHCSVNMDVLIVLATTISYVYSVVLLIAAASLQWTISPMTFFDVPPMLLMFIALGRWLESIAKGKTSEVLAKLVSLQAKNAIIVELGSRNEVLSETSIDLELVQRGDVLKVVPGAKIPVDGRVIFGTSSVDESFITGEPLPVSKSPGCAVIGGSINLHGNLLIEATHVGPDTTLSQIVRLVEEAQTSKAPVQHLADQISRLFVPGVIVVSMLTWIAWVIIGFLDVEKIRNSFGGHCMFLEPIHVNHTVHHDHKDQLTTADIELIFKFAFDCAITVLAIACPCSLGLATPTAVMVATGVGAMNGILIKGGEPLELAQRITTIIFDKTGTITEGKPQLVKLCLFVADSVLPLNKVLAIVGTAESKSEHPIGISIVKFVQSKLSTERLGACKLFQASPGHGIRAVVSEIDSMLSDARSDDETKLSNMGVEIVYSNSHLRQPNVETIKRTDNGLILTLMLILIDLTSLHAGDASDHEVLVGNRKWLESHGVNVYADIDAIMSAEEHMGRISVLAVIDGNVVAMFSIADLVKTESALAVYSLNRMGIKTILLTGDSSRTALATAKQVGIRTVFAEVLPNHKKAKVEQLQKNHEIVGMVGDGINDSPALAAANVGIAIASGSDVAIESASIVLIKNDLLDVVAAIDLSAKTTRRIRLNFLFASIYNLVGIPIAAGAFRPLGLGLQPWMAAAAMAMSSVSVVTSSLMLKLYKKPTQSSLATSDYANHLTRLRSMDDSAISLHRGLEDIRRPKKSSPSSSIQSKILSIIRGGEQMSRDERTVQRGLLSAESVDDDNVP</sequence>
<dbReference type="SFLD" id="SFLDG00002">
    <property type="entry name" value="C1.7:_P-type_atpase_like"/>
    <property type="match status" value="1"/>
</dbReference>
<dbReference type="InterPro" id="IPR006121">
    <property type="entry name" value="HMA_dom"/>
</dbReference>
<dbReference type="FunFam" id="3.30.70.100:FF:000005">
    <property type="entry name" value="Copper-exporting P-type ATPase A"/>
    <property type="match status" value="1"/>
</dbReference>
<evidence type="ECO:0000256" key="14">
    <source>
        <dbReference type="ARBA" id="ARBA00022967"/>
    </source>
</evidence>
<feature type="transmembrane region" description="Helical" evidence="19">
    <location>
        <begin position="428"/>
        <end position="451"/>
    </location>
</feature>
<dbReference type="InterPro" id="IPR044492">
    <property type="entry name" value="P_typ_ATPase_HD_dom"/>
</dbReference>